<protein>
    <recommendedName>
        <fullName evidence="6">Phosphoenolpyruvate synthase</fullName>
        <ecNumber evidence="5">2.7.9.2</ecNumber>
    </recommendedName>
    <alternativeName>
        <fullName evidence="13">Pyruvate, water dikinase</fullName>
    </alternativeName>
</protein>
<evidence type="ECO:0000256" key="5">
    <source>
        <dbReference type="ARBA" id="ARBA00011996"/>
    </source>
</evidence>
<evidence type="ECO:0000256" key="4">
    <source>
        <dbReference type="ARBA" id="ARBA00007837"/>
    </source>
</evidence>
<dbReference type="InterPro" id="IPR002192">
    <property type="entry name" value="PPDK_AMP/ATP-bd"/>
</dbReference>
<comment type="catalytic activity">
    <reaction evidence="14">
        <text>pyruvate + ATP + H2O = phosphoenolpyruvate + AMP + phosphate + 2 H(+)</text>
        <dbReference type="Rhea" id="RHEA:11364"/>
        <dbReference type="ChEBI" id="CHEBI:15361"/>
        <dbReference type="ChEBI" id="CHEBI:15377"/>
        <dbReference type="ChEBI" id="CHEBI:15378"/>
        <dbReference type="ChEBI" id="CHEBI:30616"/>
        <dbReference type="ChEBI" id="CHEBI:43474"/>
        <dbReference type="ChEBI" id="CHEBI:58702"/>
        <dbReference type="ChEBI" id="CHEBI:456215"/>
        <dbReference type="EC" id="2.7.9.2"/>
    </reaction>
</comment>
<evidence type="ECO:0000256" key="13">
    <source>
        <dbReference type="ARBA" id="ARBA00033470"/>
    </source>
</evidence>
<dbReference type="Gene3D" id="3.30.1490.20">
    <property type="entry name" value="ATP-grasp fold, A domain"/>
    <property type="match status" value="1"/>
</dbReference>
<evidence type="ECO:0000256" key="6">
    <source>
        <dbReference type="ARBA" id="ARBA00021623"/>
    </source>
</evidence>
<evidence type="ECO:0000256" key="12">
    <source>
        <dbReference type="ARBA" id="ARBA00022842"/>
    </source>
</evidence>
<dbReference type="PANTHER" id="PTHR43030:SF1">
    <property type="entry name" value="PHOSPHOENOLPYRUVATE SYNTHASE"/>
    <property type="match status" value="1"/>
</dbReference>
<evidence type="ECO:0000256" key="8">
    <source>
        <dbReference type="ARBA" id="ARBA00022723"/>
    </source>
</evidence>
<dbReference type="SUPFAM" id="SSF56059">
    <property type="entry name" value="Glutathione synthetase ATP-binding domain-like"/>
    <property type="match status" value="1"/>
</dbReference>
<dbReference type="Gene3D" id="3.30.470.20">
    <property type="entry name" value="ATP-grasp fold, B domain"/>
    <property type="match status" value="1"/>
</dbReference>
<evidence type="ECO:0000313" key="17">
    <source>
        <dbReference type="Proteomes" id="UP001057498"/>
    </source>
</evidence>
<proteinExistence type="inferred from homology"/>
<keyword evidence="7" id="KW-0808">Transferase</keyword>
<keyword evidence="12" id="KW-0460">Magnesium</keyword>
<dbReference type="Proteomes" id="UP001057498">
    <property type="component" value="Chromosome"/>
</dbReference>
<dbReference type="InterPro" id="IPR013815">
    <property type="entry name" value="ATP_grasp_subdomain_1"/>
</dbReference>
<evidence type="ECO:0000256" key="2">
    <source>
        <dbReference type="ARBA" id="ARBA00002988"/>
    </source>
</evidence>
<dbReference type="InterPro" id="IPR006319">
    <property type="entry name" value="PEP_synth"/>
</dbReference>
<keyword evidence="10" id="KW-0418">Kinase</keyword>
<evidence type="ECO:0000256" key="11">
    <source>
        <dbReference type="ARBA" id="ARBA00022840"/>
    </source>
</evidence>
<reference evidence="16" key="1">
    <citation type="submission" date="2022-04" db="EMBL/GenBank/DDBJ databases">
        <title>Whole genome sequence of Sphaerotilus sp. FB-5.</title>
        <authorList>
            <person name="Takeda M."/>
            <person name="Narihara S."/>
            <person name="Akimoto M."/>
            <person name="Akimoto R."/>
            <person name="Nishiyashiki S."/>
            <person name="Murakami T."/>
        </authorList>
    </citation>
    <scope>NUCLEOTIDE SEQUENCE</scope>
    <source>
        <strain evidence="16">FB-5</strain>
    </source>
</reference>
<keyword evidence="17" id="KW-1185">Reference proteome</keyword>
<comment type="pathway">
    <text evidence="3">Carbohydrate biosynthesis; gluconeogenesis.</text>
</comment>
<evidence type="ECO:0000256" key="9">
    <source>
        <dbReference type="ARBA" id="ARBA00022741"/>
    </source>
</evidence>
<dbReference type="EMBL" id="AP025730">
    <property type="protein sequence ID" value="BDI04554.1"/>
    <property type="molecule type" value="Genomic_DNA"/>
</dbReference>
<organism evidence="16 17">
    <name type="scientific">Sphaerotilus microaerophilus</name>
    <dbReference type="NCBI Taxonomy" id="2914710"/>
    <lineage>
        <taxon>Bacteria</taxon>
        <taxon>Pseudomonadati</taxon>
        <taxon>Pseudomonadota</taxon>
        <taxon>Betaproteobacteria</taxon>
        <taxon>Burkholderiales</taxon>
        <taxon>Sphaerotilaceae</taxon>
        <taxon>Sphaerotilus</taxon>
    </lineage>
</organism>
<evidence type="ECO:0000313" key="16">
    <source>
        <dbReference type="EMBL" id="BDI04554.1"/>
    </source>
</evidence>
<dbReference type="Pfam" id="PF01326">
    <property type="entry name" value="PPDK_N"/>
    <property type="match status" value="1"/>
</dbReference>
<gene>
    <name evidence="16" type="ORF">CATMQ487_15240</name>
</gene>
<evidence type="ECO:0000259" key="15">
    <source>
        <dbReference type="Pfam" id="PF01326"/>
    </source>
</evidence>
<keyword evidence="9" id="KW-0547">Nucleotide-binding</keyword>
<evidence type="ECO:0000256" key="10">
    <source>
        <dbReference type="ARBA" id="ARBA00022777"/>
    </source>
</evidence>
<comment type="cofactor">
    <cofactor evidence="1">
        <name>Mg(2+)</name>
        <dbReference type="ChEBI" id="CHEBI:18420"/>
    </cofactor>
</comment>
<evidence type="ECO:0000256" key="3">
    <source>
        <dbReference type="ARBA" id="ARBA00004742"/>
    </source>
</evidence>
<evidence type="ECO:0000256" key="1">
    <source>
        <dbReference type="ARBA" id="ARBA00001946"/>
    </source>
</evidence>
<keyword evidence="11" id="KW-0067">ATP-binding</keyword>
<evidence type="ECO:0000256" key="7">
    <source>
        <dbReference type="ARBA" id="ARBA00022679"/>
    </source>
</evidence>
<comment type="similarity">
    <text evidence="4">Belongs to the PEP-utilizing enzyme family.</text>
</comment>
<dbReference type="EC" id="2.7.9.2" evidence="5"/>
<evidence type="ECO:0000256" key="14">
    <source>
        <dbReference type="ARBA" id="ARBA00047700"/>
    </source>
</evidence>
<dbReference type="RefSeq" id="WP_251972667.1">
    <property type="nucleotide sequence ID" value="NZ_AP025730.1"/>
</dbReference>
<dbReference type="PANTHER" id="PTHR43030">
    <property type="entry name" value="PHOSPHOENOLPYRUVATE SYNTHASE"/>
    <property type="match status" value="1"/>
</dbReference>
<sequence>MLGFLSLSLSRQANVDHIDRIDTPSHWHAISVRHGYNTTARTESAKFVIDQHQGDRIYFFNSKKWETHYEFVLRHINPLTVHDHFLIHEYDHDDRRYLLGSILHYLDGDHWTLELTCGDSMKGPQIARLHQLIAARVALTSDLRFRPSSPSQIEIAEAFDGKVPVLSRDAINASIEYQPVVVGEAYGYLRIVRGRLDVSSVRPYDVVVIDHVPDEIPPVAALVTSELQAPLAHVAVLSRNRNTPDMALRGAADRALFTGLEGELVKLTVAGQDYAVERATLPDAEAAWARMRPEATFVPERELDTSELFNIDALPKDAVRCVGAKSAQLGDLSRVEGIETPGGFALPFSTYVQHLRSAGIDGEIDAMLADPEFATSATVRAGRLKQLRERISSHPVDPSLLAAIDGKLRALGSTGRFILRSSTNAEDLAGFNGAGLYESIAVPPSPTQAQIADALRFVWASVWLQRAYEEREWYRIDHRAVAMGVLVQPFVEQAVATGVAITGNPFKPGSGRSAFINVQVAGTTVTGAVGNELPEQYLILAPLDQYVIDQLSRSSLTQGRSILTERQVMALTEQLMRIHDVLLPEHAGSANAMDVEFVLVEDGRFVIVQARPYTIVYSLDRARTKLEESAGERLMRRVRKLTYLISPRRIAERLRA</sequence>
<name>A0ABM7YJU2_9BURK</name>
<feature type="domain" description="Pyruvate phosphate dikinase AMP/ATP-binding" evidence="15">
    <location>
        <begin position="321"/>
        <end position="616"/>
    </location>
</feature>
<accession>A0ABM7YJU2</accession>
<keyword evidence="8" id="KW-0479">Metal-binding</keyword>
<comment type="function">
    <text evidence="2">Catalyzes the phosphorylation of pyruvate to phosphoenolpyruvate.</text>
</comment>